<reference evidence="1 2" key="1">
    <citation type="submission" date="2019-01" db="EMBL/GenBank/DDBJ databases">
        <title>Draft genome sequence of Cellulomonas takizawaensis strain TKZ-21.</title>
        <authorList>
            <person name="Yamamura H."/>
            <person name="Hayashi T."/>
            <person name="Hamada M."/>
            <person name="Serisawa Y."/>
            <person name="Matsuyama K."/>
            <person name="Nakagawa Y."/>
            <person name="Otoguro M."/>
            <person name="Yanagida F."/>
            <person name="Hayakawa M."/>
        </authorList>
    </citation>
    <scope>NUCLEOTIDE SEQUENCE [LARGE SCALE GENOMIC DNA]</scope>
    <source>
        <strain evidence="1 2">NBRC12680</strain>
    </source>
</reference>
<dbReference type="Proteomes" id="UP000289954">
    <property type="component" value="Unassembled WGS sequence"/>
</dbReference>
<evidence type="ECO:0000313" key="2">
    <source>
        <dbReference type="Proteomes" id="UP000289954"/>
    </source>
</evidence>
<proteinExistence type="predicted"/>
<protein>
    <submittedName>
        <fullName evidence="1">Uncharacterized protein</fullName>
    </submittedName>
</protein>
<name>A0A402DLX0_9CELL</name>
<dbReference type="EMBL" id="BIMR01000012">
    <property type="protein sequence ID" value="GCE75134.1"/>
    <property type="molecule type" value="Genomic_DNA"/>
</dbReference>
<organism evidence="1 2">
    <name type="scientific">Cellulomonas biazotea</name>
    <dbReference type="NCBI Taxonomy" id="1709"/>
    <lineage>
        <taxon>Bacteria</taxon>
        <taxon>Bacillati</taxon>
        <taxon>Actinomycetota</taxon>
        <taxon>Actinomycetes</taxon>
        <taxon>Micrococcales</taxon>
        <taxon>Cellulomonadaceae</taxon>
        <taxon>Cellulomonas</taxon>
    </lineage>
</organism>
<accession>A0A402DLX0</accession>
<dbReference type="OrthoDB" id="3535759at2"/>
<dbReference type="RefSeq" id="WP_130779756.1">
    <property type="nucleotide sequence ID" value="NZ_BIMR01000012.1"/>
</dbReference>
<dbReference type="AlphaFoldDB" id="A0A402DLX0"/>
<evidence type="ECO:0000313" key="1">
    <source>
        <dbReference type="EMBL" id="GCE75134.1"/>
    </source>
</evidence>
<sequence length="128" mass="14700">MNRDDSRGDLFYPPRQMTQPTALPVPIVWSAHAPEDQELLLEELDLWIGWLVERFQLDRRVVPACWHDHTELIEELSALHLAWQGAYATTANADAPLRWLEQFAAARTRLSDCVARSGCRPAEHRTRG</sequence>
<comment type="caution">
    <text evidence="1">The sequence shown here is derived from an EMBL/GenBank/DDBJ whole genome shotgun (WGS) entry which is preliminary data.</text>
</comment>
<keyword evidence="2" id="KW-1185">Reference proteome</keyword>
<gene>
    <name evidence="1" type="ORF">CBZ_01900</name>
</gene>